<keyword evidence="1" id="KW-1133">Transmembrane helix</keyword>
<keyword evidence="1" id="KW-0812">Transmembrane</keyword>
<organism evidence="2 3">
    <name type="scientific">Mesobacillus subterraneus</name>
    <dbReference type="NCBI Taxonomy" id="285983"/>
    <lineage>
        <taxon>Bacteria</taxon>
        <taxon>Bacillati</taxon>
        <taxon>Bacillota</taxon>
        <taxon>Bacilli</taxon>
        <taxon>Bacillales</taxon>
        <taxon>Bacillaceae</taxon>
        <taxon>Mesobacillus</taxon>
    </lineage>
</organism>
<name>A0A427TYE8_9BACI</name>
<evidence type="ECO:0008006" key="4">
    <source>
        <dbReference type="Google" id="ProtNLM"/>
    </source>
</evidence>
<evidence type="ECO:0000313" key="2">
    <source>
        <dbReference type="EMBL" id="RSD29529.1"/>
    </source>
</evidence>
<reference evidence="3" key="1">
    <citation type="submission" date="2018-12" db="EMBL/GenBank/DDBJ databases">
        <title>Bacillus chawlae sp. nov., Bacillus glennii sp. nov., and Bacillus saganii sp. nov. Isolated from the Vehicle Assembly Building at Kennedy Space Center where the Viking Spacecraft were Assembled.</title>
        <authorList>
            <person name="Seuylemezian A."/>
            <person name="Vaishampayan P."/>
        </authorList>
    </citation>
    <scope>NUCLEOTIDE SEQUENCE [LARGE SCALE GENOMIC DNA]</scope>
    <source>
        <strain evidence="3">DSM 13966</strain>
    </source>
</reference>
<proteinExistence type="predicted"/>
<dbReference type="AlphaFoldDB" id="A0A427TYE8"/>
<accession>A0A427TYE8</accession>
<gene>
    <name evidence="2" type="ORF">EJA10_00005</name>
</gene>
<protein>
    <recommendedName>
        <fullName evidence="4">DUF3221 domain-containing protein</fullName>
    </recommendedName>
</protein>
<evidence type="ECO:0000256" key="1">
    <source>
        <dbReference type="SAM" id="Phobius"/>
    </source>
</evidence>
<sequence>MFTIFSLNRDKDRGGAILKVIKWAVLLIPIMLVSWYAIDFIRFSDYDEKKRIAEMDGNTLMLAVIQVEPDASYKLSEVKISDDTRITGMGFQSLFVNHIDDLKLGQKVRVWYKPNEDNEHIAEKVVVYSF</sequence>
<keyword evidence="1" id="KW-0472">Membrane</keyword>
<dbReference type="Proteomes" id="UP000279911">
    <property type="component" value="Unassembled WGS sequence"/>
</dbReference>
<dbReference type="EMBL" id="RSFW01000001">
    <property type="protein sequence ID" value="RSD29529.1"/>
    <property type="molecule type" value="Genomic_DNA"/>
</dbReference>
<evidence type="ECO:0000313" key="3">
    <source>
        <dbReference type="Proteomes" id="UP000279911"/>
    </source>
</evidence>
<comment type="caution">
    <text evidence="2">The sequence shown here is derived from an EMBL/GenBank/DDBJ whole genome shotgun (WGS) entry which is preliminary data.</text>
</comment>
<feature type="transmembrane region" description="Helical" evidence="1">
    <location>
        <begin position="20"/>
        <end position="41"/>
    </location>
</feature>